<accession>A0ABU3BQH5</accession>
<dbReference type="RefSeq" id="WP_311662887.1">
    <property type="nucleotide sequence ID" value="NZ_JAVRHT010000013.1"/>
</dbReference>
<gene>
    <name evidence="1" type="ORF">RM540_07245</name>
</gene>
<proteinExistence type="predicted"/>
<comment type="caution">
    <text evidence="1">The sequence shown here is derived from an EMBL/GenBank/DDBJ whole genome shotgun (WGS) entry which is preliminary data.</text>
</comment>
<organism evidence="1 2">
    <name type="scientific">Rubrivirga litoralis</name>
    <dbReference type="NCBI Taxonomy" id="3075598"/>
    <lineage>
        <taxon>Bacteria</taxon>
        <taxon>Pseudomonadati</taxon>
        <taxon>Rhodothermota</taxon>
        <taxon>Rhodothermia</taxon>
        <taxon>Rhodothermales</taxon>
        <taxon>Rubricoccaceae</taxon>
        <taxon>Rubrivirga</taxon>
    </lineage>
</organism>
<dbReference type="Proteomes" id="UP001267426">
    <property type="component" value="Unassembled WGS sequence"/>
</dbReference>
<name>A0ABU3BQH5_9BACT</name>
<protein>
    <recommendedName>
        <fullName evidence="3">Acyl-CoA dehydrogenase</fullName>
    </recommendedName>
</protein>
<evidence type="ECO:0000313" key="2">
    <source>
        <dbReference type="Proteomes" id="UP001267426"/>
    </source>
</evidence>
<dbReference type="EMBL" id="JAVRHT010000013">
    <property type="protein sequence ID" value="MDT0631544.1"/>
    <property type="molecule type" value="Genomic_DNA"/>
</dbReference>
<reference evidence="1 2" key="1">
    <citation type="submission" date="2023-09" db="EMBL/GenBank/DDBJ databases">
        <authorList>
            <person name="Rey-Velasco X."/>
        </authorList>
    </citation>
    <scope>NUCLEOTIDE SEQUENCE [LARGE SCALE GENOMIC DNA]</scope>
    <source>
        <strain evidence="1 2">F394</strain>
    </source>
</reference>
<evidence type="ECO:0008006" key="3">
    <source>
        <dbReference type="Google" id="ProtNLM"/>
    </source>
</evidence>
<sequence>MSTPLSSGQQAVLDGAVRFVRDQAGRVAETDRPTVDPPEAAFGTPFGLGYLFGAVDALCQANGVAFDGMALAIFALTLDQAVGRPADALRRQALDLEAAGDADFARGRRWGGNEATGWARGQHEPVGLVHLAHGDEHRMQ</sequence>
<evidence type="ECO:0000313" key="1">
    <source>
        <dbReference type="EMBL" id="MDT0631544.1"/>
    </source>
</evidence>
<keyword evidence="2" id="KW-1185">Reference proteome</keyword>